<accession>A0A8H4RLV8</accession>
<comment type="caution">
    <text evidence="6">The sequence shown here is derived from an EMBL/GenBank/DDBJ whole genome shotgun (WGS) entry which is preliminary data.</text>
</comment>
<feature type="region of interest" description="Disordered" evidence="2">
    <location>
        <begin position="613"/>
        <end position="635"/>
    </location>
</feature>
<comment type="similarity">
    <text evidence="1">Belongs to the peptidase A1 family.</text>
</comment>
<keyword evidence="3" id="KW-0472">Membrane</keyword>
<feature type="region of interest" description="Disordered" evidence="2">
    <location>
        <begin position="730"/>
        <end position="751"/>
    </location>
</feature>
<keyword evidence="4" id="KW-0732">Signal</keyword>
<evidence type="ECO:0000313" key="7">
    <source>
        <dbReference type="Proteomes" id="UP000566819"/>
    </source>
</evidence>
<dbReference type="CDD" id="cd05471">
    <property type="entry name" value="pepsin_like"/>
    <property type="match status" value="1"/>
</dbReference>
<keyword evidence="3" id="KW-0812">Transmembrane</keyword>
<dbReference type="Pfam" id="PF00026">
    <property type="entry name" value="Asp"/>
    <property type="match status" value="1"/>
</dbReference>
<evidence type="ECO:0000259" key="5">
    <source>
        <dbReference type="PROSITE" id="PS51767"/>
    </source>
</evidence>
<evidence type="ECO:0000256" key="4">
    <source>
        <dbReference type="SAM" id="SignalP"/>
    </source>
</evidence>
<evidence type="ECO:0000256" key="1">
    <source>
        <dbReference type="ARBA" id="ARBA00007447"/>
    </source>
</evidence>
<organism evidence="6 7">
    <name type="scientific">Cudoniella acicularis</name>
    <dbReference type="NCBI Taxonomy" id="354080"/>
    <lineage>
        <taxon>Eukaryota</taxon>
        <taxon>Fungi</taxon>
        <taxon>Dikarya</taxon>
        <taxon>Ascomycota</taxon>
        <taxon>Pezizomycotina</taxon>
        <taxon>Leotiomycetes</taxon>
        <taxon>Helotiales</taxon>
        <taxon>Tricladiaceae</taxon>
        <taxon>Cudoniella</taxon>
    </lineage>
</organism>
<name>A0A8H4RLV8_9HELO</name>
<keyword evidence="7" id="KW-1185">Reference proteome</keyword>
<feature type="domain" description="Peptidase A1" evidence="5">
    <location>
        <begin position="68"/>
        <end position="418"/>
    </location>
</feature>
<dbReference type="PANTHER" id="PTHR47966:SF51">
    <property type="entry name" value="BETA-SITE APP-CLEAVING ENZYME, ISOFORM A-RELATED"/>
    <property type="match status" value="1"/>
</dbReference>
<feature type="compositionally biased region" description="Low complexity" evidence="2">
    <location>
        <begin position="440"/>
        <end position="456"/>
    </location>
</feature>
<sequence>MAHQDGYSHFYSKYSLILVIFFLSWASPTSSYAQVWKEEVQRSTATTIPQPLVIPPSQHFEGIDGLWSTFNLQVGTPEQDVRVLVSTASPQTMVVSSNYGCSNKVIANPPLTCAEQRGQLFDASSSSTWIEQGNFSIDGDGVGFERNLGYQLDCSWGLDTVHLSLVGGPTLPNQTIASFFDARYFYLGVFGLGIQPVNYTILGNSSAPTFFTSLKNRNLIPSLSWSYTAGAHYQLKQVFGQLIFGGYDAARIEPNTVSFDMAPDSDRDLVVWIQEIDFIGTTQKTILPAPIDAFIDSTDPLIWLPESVCKDFEIAFNLTLDNRTNLYLLNNSQHAALRAASPSVSFRLSNSQTGGQTVTITLPYPALDLTVEYPIVPNSTYYFPIRRAANSTQYTLGRTFLQEAYLTTDYENNSFTVSQCSWTENTLTQNIITIPSHEASITNSTSSSNTTSSINNKIKPPPSLRKSISKGAIAGIVVAVVILLAISIILAYLLFYRRKRDKVKEVTEIINNTNNSRPKSCYSESVEKVVNGVTELSSHRDRIHEVSSDGNLRGTAVELDAQGRATAAERQISRHASNRSELESPNRALYRIIHRQASNISELESLAGPLSRTPLVESPSRSDLQSLPGCLRRSIPRKPVNRSETISPLERPMMEQSLSGSVIDSAIDRSETSFLEFESPVLGHATLSEVGSLENFRETFLDSVSQVRYNNKKAKAAEVQEILDEYLSEDGEELELEEAEEEAGVKKMNPD</sequence>
<dbReference type="PRINTS" id="PR00792">
    <property type="entry name" value="PEPSIN"/>
</dbReference>
<feature type="region of interest" description="Disordered" evidence="2">
    <location>
        <begin position="440"/>
        <end position="460"/>
    </location>
</feature>
<evidence type="ECO:0000313" key="6">
    <source>
        <dbReference type="EMBL" id="KAF4631074.1"/>
    </source>
</evidence>
<dbReference type="InterPro" id="IPR001461">
    <property type="entry name" value="Aspartic_peptidase_A1"/>
</dbReference>
<dbReference type="PANTHER" id="PTHR47966">
    <property type="entry name" value="BETA-SITE APP-CLEAVING ENZYME, ISOFORM A-RELATED"/>
    <property type="match status" value="1"/>
</dbReference>
<evidence type="ECO:0000256" key="3">
    <source>
        <dbReference type="SAM" id="Phobius"/>
    </source>
</evidence>
<dbReference type="GO" id="GO:0006508">
    <property type="term" value="P:proteolysis"/>
    <property type="evidence" value="ECO:0007669"/>
    <property type="project" value="InterPro"/>
</dbReference>
<dbReference type="Proteomes" id="UP000566819">
    <property type="component" value="Unassembled WGS sequence"/>
</dbReference>
<dbReference type="PROSITE" id="PS51767">
    <property type="entry name" value="PEPTIDASE_A1"/>
    <property type="match status" value="1"/>
</dbReference>
<dbReference type="SUPFAM" id="SSF50630">
    <property type="entry name" value="Acid proteases"/>
    <property type="match status" value="1"/>
</dbReference>
<dbReference type="InterPro" id="IPR033121">
    <property type="entry name" value="PEPTIDASE_A1"/>
</dbReference>
<protein>
    <recommendedName>
        <fullName evidence="5">Peptidase A1 domain-containing protein</fullName>
    </recommendedName>
</protein>
<dbReference type="EMBL" id="JAAMPI010000480">
    <property type="protein sequence ID" value="KAF4631074.1"/>
    <property type="molecule type" value="Genomic_DNA"/>
</dbReference>
<feature type="compositionally biased region" description="Acidic residues" evidence="2">
    <location>
        <begin position="730"/>
        <end position="742"/>
    </location>
</feature>
<feature type="signal peptide" evidence="4">
    <location>
        <begin position="1"/>
        <end position="31"/>
    </location>
</feature>
<dbReference type="AlphaFoldDB" id="A0A8H4RLV8"/>
<dbReference type="InterPro" id="IPR034164">
    <property type="entry name" value="Pepsin-like_dom"/>
</dbReference>
<dbReference type="GO" id="GO:0004190">
    <property type="term" value="F:aspartic-type endopeptidase activity"/>
    <property type="evidence" value="ECO:0007669"/>
    <property type="project" value="InterPro"/>
</dbReference>
<dbReference type="InterPro" id="IPR021109">
    <property type="entry name" value="Peptidase_aspartic_dom_sf"/>
</dbReference>
<proteinExistence type="inferred from homology"/>
<keyword evidence="3" id="KW-1133">Transmembrane helix</keyword>
<feature type="transmembrane region" description="Helical" evidence="3">
    <location>
        <begin position="472"/>
        <end position="495"/>
    </location>
</feature>
<feature type="chain" id="PRO_5034416347" description="Peptidase A1 domain-containing protein" evidence="4">
    <location>
        <begin position="32"/>
        <end position="751"/>
    </location>
</feature>
<dbReference type="OrthoDB" id="3562045at2759"/>
<dbReference type="Gene3D" id="2.40.70.10">
    <property type="entry name" value="Acid Proteases"/>
    <property type="match status" value="2"/>
</dbReference>
<evidence type="ECO:0000256" key="2">
    <source>
        <dbReference type="SAM" id="MobiDB-lite"/>
    </source>
</evidence>
<dbReference type="GO" id="GO:0000324">
    <property type="term" value="C:fungal-type vacuole"/>
    <property type="evidence" value="ECO:0007669"/>
    <property type="project" value="TreeGrafter"/>
</dbReference>
<gene>
    <name evidence="6" type="ORF">G7Y89_g7064</name>
</gene>
<reference evidence="6 7" key="1">
    <citation type="submission" date="2020-03" db="EMBL/GenBank/DDBJ databases">
        <title>Draft Genome Sequence of Cudoniella acicularis.</title>
        <authorList>
            <person name="Buettner E."/>
            <person name="Kellner H."/>
        </authorList>
    </citation>
    <scope>NUCLEOTIDE SEQUENCE [LARGE SCALE GENOMIC DNA]</scope>
    <source>
        <strain evidence="6 7">DSM 108380</strain>
    </source>
</reference>